<protein>
    <submittedName>
        <fullName evidence="1">Uncharacterized protein</fullName>
    </submittedName>
</protein>
<dbReference type="InParanoid" id="G4Q3U3"/>
<dbReference type="STRING" id="568816.Acin_0576"/>
<gene>
    <name evidence="1" type="ordered locus">Acin_0576</name>
</gene>
<proteinExistence type="predicted"/>
<sequence length="50" mass="5929">MEKQLKHEDPLDALILDFLDAKKGNGKMKKKKKMTENKRLDIPNFKIFLK</sequence>
<evidence type="ECO:0000313" key="2">
    <source>
        <dbReference type="Proteomes" id="UP000007093"/>
    </source>
</evidence>
<organism evidence="1 2">
    <name type="scientific">Acidaminococcus intestini (strain RyC-MR95)</name>
    <dbReference type="NCBI Taxonomy" id="568816"/>
    <lineage>
        <taxon>Bacteria</taxon>
        <taxon>Bacillati</taxon>
        <taxon>Bacillota</taxon>
        <taxon>Negativicutes</taxon>
        <taxon>Acidaminococcales</taxon>
        <taxon>Acidaminococcaceae</taxon>
        <taxon>Acidaminococcus</taxon>
    </lineage>
</organism>
<keyword evidence="2" id="KW-1185">Reference proteome</keyword>
<name>G4Q3U3_ACIIR</name>
<dbReference type="KEGG" id="ain:Acin_0576"/>
<dbReference type="EMBL" id="CP003058">
    <property type="protein sequence ID" value="AEQ21816.1"/>
    <property type="molecule type" value="Genomic_DNA"/>
</dbReference>
<dbReference type="HOGENOM" id="CLU_3113487_0_0_9"/>
<dbReference type="AlphaFoldDB" id="G4Q3U3"/>
<dbReference type="Proteomes" id="UP000007093">
    <property type="component" value="Chromosome"/>
</dbReference>
<dbReference type="PATRIC" id="fig|568816.4.peg.558"/>
<accession>G4Q3U3</accession>
<evidence type="ECO:0000313" key="1">
    <source>
        <dbReference type="EMBL" id="AEQ21816.1"/>
    </source>
</evidence>
<reference evidence="1 2" key="1">
    <citation type="journal article" date="2011" name="J. Bacteriol.">
        <title>Complete genome sequence of Acidaminococcus intestini RYC-MR95, a Gram-negative bacterium from the phylum Firmicutes.</title>
        <authorList>
            <person name="D'Auria G."/>
            <person name="Galan J.C."/>
            <person name="Rodriguez-Alcayna M."/>
            <person name="Moya A."/>
            <person name="Baquero F."/>
            <person name="Latorre A."/>
        </authorList>
    </citation>
    <scope>NUCLEOTIDE SEQUENCE [LARGE SCALE GENOMIC DNA]</scope>
    <source>
        <strain evidence="1 2">RyC-MR95</strain>
    </source>
</reference>